<reference evidence="2 3" key="1">
    <citation type="submission" date="2018-08" db="EMBL/GenBank/DDBJ databases">
        <title>Draft genome sequence of Psychrilyobacter sp. strain SD5 isolated from Black Sea water.</title>
        <authorList>
            <person name="Yadav S."/>
            <person name="Villanueva L."/>
            <person name="Damste J.S.S."/>
        </authorList>
    </citation>
    <scope>NUCLEOTIDE SEQUENCE [LARGE SCALE GENOMIC DNA]</scope>
    <source>
        <strain evidence="2 3">SD5</strain>
    </source>
</reference>
<dbReference type="GO" id="GO:0008168">
    <property type="term" value="F:methyltransferase activity"/>
    <property type="evidence" value="ECO:0007669"/>
    <property type="project" value="UniProtKB-KW"/>
</dbReference>
<keyword evidence="2" id="KW-0808">Transferase</keyword>
<dbReference type="RefSeq" id="WP_114642965.1">
    <property type="nucleotide sequence ID" value="NZ_JAACIO010000021.1"/>
</dbReference>
<evidence type="ECO:0000259" key="1">
    <source>
        <dbReference type="Pfam" id="PF01208"/>
    </source>
</evidence>
<evidence type="ECO:0000313" key="3">
    <source>
        <dbReference type="Proteomes" id="UP000263486"/>
    </source>
</evidence>
<dbReference type="InterPro" id="IPR052024">
    <property type="entry name" value="Methanogen_methyltrans"/>
</dbReference>
<keyword evidence="3" id="KW-1185">Reference proteome</keyword>
<dbReference type="Proteomes" id="UP000263486">
    <property type="component" value="Unassembled WGS sequence"/>
</dbReference>
<gene>
    <name evidence="2" type="ORF">DYH56_11220</name>
</gene>
<feature type="domain" description="Uroporphyrinogen decarboxylase (URO-D)" evidence="1">
    <location>
        <begin position="26"/>
        <end position="319"/>
    </location>
</feature>
<protein>
    <submittedName>
        <fullName evidence="2">Methyltransferase</fullName>
    </submittedName>
</protein>
<dbReference type="Gene3D" id="3.20.20.210">
    <property type="match status" value="1"/>
</dbReference>
<dbReference type="Pfam" id="PF01208">
    <property type="entry name" value="URO-D"/>
    <property type="match status" value="1"/>
</dbReference>
<dbReference type="InterPro" id="IPR000257">
    <property type="entry name" value="Uroporphyrinogen_deCOase"/>
</dbReference>
<dbReference type="GO" id="GO:0032259">
    <property type="term" value="P:methylation"/>
    <property type="evidence" value="ECO:0007669"/>
    <property type="project" value="UniProtKB-KW"/>
</dbReference>
<name>A0ABX9KFT7_9FUSO</name>
<keyword evidence="2" id="KW-0489">Methyltransferase</keyword>
<dbReference type="PANTHER" id="PTHR47099">
    <property type="entry name" value="METHYLCOBAMIDE:COM METHYLTRANSFERASE MTBA"/>
    <property type="match status" value="1"/>
</dbReference>
<dbReference type="SUPFAM" id="SSF51726">
    <property type="entry name" value="UROD/MetE-like"/>
    <property type="match status" value="1"/>
</dbReference>
<dbReference type="PANTHER" id="PTHR47099:SF1">
    <property type="entry name" value="METHYLCOBAMIDE:COM METHYLTRANSFERASE MTBA"/>
    <property type="match status" value="1"/>
</dbReference>
<dbReference type="EMBL" id="QUAJ01000020">
    <property type="protein sequence ID" value="REI40423.1"/>
    <property type="molecule type" value="Genomic_DNA"/>
</dbReference>
<organism evidence="2 3">
    <name type="scientific">Psychrilyobacter piezotolerans</name>
    <dbReference type="NCBI Taxonomy" id="2293438"/>
    <lineage>
        <taxon>Bacteria</taxon>
        <taxon>Fusobacteriati</taxon>
        <taxon>Fusobacteriota</taxon>
        <taxon>Fusobacteriia</taxon>
        <taxon>Fusobacteriales</taxon>
        <taxon>Fusobacteriaceae</taxon>
        <taxon>Psychrilyobacter</taxon>
    </lineage>
</organism>
<evidence type="ECO:0000313" key="2">
    <source>
        <dbReference type="EMBL" id="REI40423.1"/>
    </source>
</evidence>
<accession>A0ABX9KFT7</accession>
<sequence length="335" mass="37966">MTLMEYINQEKRGYLLPFMGASGPIMTGKTMEDIYSSPQEQLILAEKMNEKFPSDFIYALDEGNIFCDVLGVPLKKPEYDFSMVMTHPVKSIKDLEKLEIPDPYTNERMKINLKSLKLILENIDKPLFVSLQGPFTLAVQLAGATELLKATIKNPDFVKKLLEFTGEVVDRYARAIVGAGVKMISIAEPSTVMLAPKKFPMIVVDNLNKIFENLNCWKCVHICGDTTKIYPYILKTKIDAFSFDQIMDMEKIIENFPKDKVVIGNLDPVYLLGRGSVQEVADKTAELHEKMKKYNNYLMGFGCSCANTAPIENLEAVSKWGRANYEEIRELLKNT</sequence>
<proteinExistence type="predicted"/>
<dbReference type="InterPro" id="IPR038071">
    <property type="entry name" value="UROD/MetE-like_sf"/>
</dbReference>
<comment type="caution">
    <text evidence="2">The sequence shown here is derived from an EMBL/GenBank/DDBJ whole genome shotgun (WGS) entry which is preliminary data.</text>
</comment>